<dbReference type="OrthoDB" id="274641at2759"/>
<dbReference type="GO" id="GO:0005743">
    <property type="term" value="C:mitochondrial inner membrane"/>
    <property type="evidence" value="ECO:0007669"/>
    <property type="project" value="UniProtKB-SubCell"/>
</dbReference>
<dbReference type="InterPro" id="IPR007763">
    <property type="entry name" value="NDUFA12"/>
</dbReference>
<protein>
    <recommendedName>
        <fullName evidence="2">NADH dehydrogenase [ubiquinone] 1 alpha subcomplex subunit 12</fullName>
    </recommendedName>
</protein>
<evidence type="ECO:0000313" key="4">
    <source>
        <dbReference type="EMBL" id="KAF0310807.1"/>
    </source>
</evidence>
<keyword evidence="2" id="KW-0679">Respiratory chain</keyword>
<dbReference type="EMBL" id="VIIS01000619">
    <property type="protein sequence ID" value="KAF0306969.1"/>
    <property type="molecule type" value="Genomic_DNA"/>
</dbReference>
<evidence type="ECO:0000313" key="5">
    <source>
        <dbReference type="Proteomes" id="UP000440578"/>
    </source>
</evidence>
<keyword evidence="2" id="KW-0472">Membrane</keyword>
<comment type="similarity">
    <text evidence="1 2">Belongs to the complex I NDUFA12 subunit family.</text>
</comment>
<keyword evidence="2" id="KW-0249">Electron transport</keyword>
<dbReference type="Proteomes" id="UP000440578">
    <property type="component" value="Unassembled WGS sequence"/>
</dbReference>
<dbReference type="Pfam" id="PF05071">
    <property type="entry name" value="NDUFA12"/>
    <property type="match status" value="1"/>
</dbReference>
<gene>
    <name evidence="4" type="primary">Y94H6A.8_0</name>
    <name evidence="3" type="synonym">Y94H6A.8_2</name>
    <name evidence="4" type="ORF">FJT64_018287</name>
    <name evidence="3" type="ORF">FJT64_021623</name>
</gene>
<dbReference type="PANTHER" id="PTHR12910">
    <property type="entry name" value="NADH-UBIQUINONE OXIDOREDUCTASE SUBUNIT B17.2"/>
    <property type="match status" value="1"/>
</dbReference>
<dbReference type="GO" id="GO:0045271">
    <property type="term" value="C:respiratory chain complex I"/>
    <property type="evidence" value="ECO:0007669"/>
    <property type="project" value="InterPro"/>
</dbReference>
<dbReference type="EMBL" id="VIIS01000289">
    <property type="protein sequence ID" value="KAF0310807.1"/>
    <property type="molecule type" value="Genomic_DNA"/>
</dbReference>
<comment type="subunit">
    <text evidence="2">Complex I is composed of 45 different subunits.</text>
</comment>
<dbReference type="PANTHER" id="PTHR12910:SF2">
    <property type="entry name" value="NADH DEHYDROGENASE [UBIQUINONE] 1 ALPHA SUBCOMPLEX SUBUNIT 12"/>
    <property type="match status" value="1"/>
</dbReference>
<evidence type="ECO:0000256" key="2">
    <source>
        <dbReference type="RuleBase" id="RU363103"/>
    </source>
</evidence>
<accession>A0A6A4WUJ1</accession>
<name>A0A6A4WUJ1_AMPAM</name>
<dbReference type="AlphaFoldDB" id="A0A6A4WUJ1"/>
<reference evidence="4 5" key="1">
    <citation type="submission" date="2019-07" db="EMBL/GenBank/DDBJ databases">
        <title>Draft genome assembly of a fouling barnacle, Amphibalanus amphitrite (Darwin, 1854): The first reference genome for Thecostraca.</title>
        <authorList>
            <person name="Kim W."/>
        </authorList>
    </citation>
    <scope>NUCLEOTIDE SEQUENCE [LARGE SCALE GENOMIC DNA]</scope>
    <source>
        <strain evidence="4">SNU_AA5</strain>
        <tissue evidence="4">Soma without cirri and trophi</tissue>
    </source>
</reference>
<proteinExistence type="inferred from homology"/>
<evidence type="ECO:0000256" key="1">
    <source>
        <dbReference type="ARBA" id="ARBA00007355"/>
    </source>
</evidence>
<dbReference type="GO" id="GO:0006979">
    <property type="term" value="P:response to oxidative stress"/>
    <property type="evidence" value="ECO:0007669"/>
    <property type="project" value="TreeGrafter"/>
</dbReference>
<keyword evidence="2" id="KW-0496">Mitochondrion</keyword>
<evidence type="ECO:0000313" key="3">
    <source>
        <dbReference type="EMBL" id="KAF0306969.1"/>
    </source>
</evidence>
<keyword evidence="4" id="KW-0830">Ubiquinone</keyword>
<sequence length="139" mass="16089">MAKLVGLDKVARIFQILKSNGGIRASLYKLYRFDDLKLGTHVGTDKYGNKYFENNMYFVGRNRWVEYAPAVGTDYDGSMVPAEWFGWLHYKTDETPIQKPPVRYAWQRDHEANPSGTADAYYPYSTTRPKVEAWVPPKK</sequence>
<comment type="subcellular location">
    <subcellularLocation>
        <location evidence="2">Mitochondrion inner membrane</location>
        <topology evidence="2">Peripheral membrane protein</topology>
        <orientation evidence="2">Matrix side</orientation>
    </subcellularLocation>
</comment>
<organism evidence="4 5">
    <name type="scientific">Amphibalanus amphitrite</name>
    <name type="common">Striped barnacle</name>
    <name type="synonym">Balanus amphitrite</name>
    <dbReference type="NCBI Taxonomy" id="1232801"/>
    <lineage>
        <taxon>Eukaryota</taxon>
        <taxon>Metazoa</taxon>
        <taxon>Ecdysozoa</taxon>
        <taxon>Arthropoda</taxon>
        <taxon>Crustacea</taxon>
        <taxon>Multicrustacea</taxon>
        <taxon>Cirripedia</taxon>
        <taxon>Thoracica</taxon>
        <taxon>Thoracicalcarea</taxon>
        <taxon>Balanomorpha</taxon>
        <taxon>Balanoidea</taxon>
        <taxon>Balanidae</taxon>
        <taxon>Amphibalaninae</taxon>
        <taxon>Amphibalanus</taxon>
    </lineage>
</organism>
<keyword evidence="2" id="KW-0813">Transport</keyword>
<comment type="caution">
    <text evidence="4">The sequence shown here is derived from an EMBL/GenBank/DDBJ whole genome shotgun (WGS) entry which is preliminary data.</text>
</comment>
<keyword evidence="2" id="KW-0999">Mitochondrion inner membrane</keyword>
<comment type="function">
    <text evidence="2">Accessory subunit of the mitochondrial membrane respiratory chain NADH dehydrogenase (Complex I), that is believed not to be involved in catalysis. Complex I functions in the transfer of electrons from NADH to the respiratory chain. The immediate electron acceptor for the enzyme is believed to be ubiquinone.</text>
</comment>
<keyword evidence="5" id="KW-1185">Reference proteome</keyword>